<reference evidence="2 3" key="1">
    <citation type="journal article" date="2008" name="Nat. Biotechnol.">
        <title>Genome sequencing and analysis of the filamentous fungus Penicillium chrysogenum.</title>
        <authorList>
            <person name="van den Berg M.A."/>
            <person name="Albang R."/>
            <person name="Albermann K."/>
            <person name="Badger J.H."/>
            <person name="Daran J.-M."/>
            <person name="Driessen A.J.M."/>
            <person name="Garcia-Estrada C."/>
            <person name="Fedorova N.D."/>
            <person name="Harris D.M."/>
            <person name="Heijne W.H.M."/>
            <person name="Joardar V.S."/>
            <person name="Kiel J.A.K.W."/>
            <person name="Kovalchuk A."/>
            <person name="Martin J.F."/>
            <person name="Nierman W.C."/>
            <person name="Nijland J.G."/>
            <person name="Pronk J.T."/>
            <person name="Roubos J.A."/>
            <person name="van der Klei I.J."/>
            <person name="van Peij N.N.M.E."/>
            <person name="Veenhuis M."/>
            <person name="von Doehren H."/>
            <person name="Wagner C."/>
            <person name="Wortman J.R."/>
            <person name="Bovenberg R.A.L."/>
        </authorList>
    </citation>
    <scope>NUCLEOTIDE SEQUENCE [LARGE SCALE GENOMIC DNA]</scope>
    <source>
        <strain evidence="3">ATCC 28089 / DSM 1075 / NRRL 1951 / Wisconsin 54-1255</strain>
    </source>
</reference>
<evidence type="ECO:0000256" key="1">
    <source>
        <dbReference type="SAM" id="MobiDB-lite"/>
    </source>
</evidence>
<dbReference type="AlphaFoldDB" id="B6GZ45"/>
<keyword evidence="3" id="KW-1185">Reference proteome</keyword>
<dbReference type="EMBL" id="AM920427">
    <property type="protein sequence ID" value="CAP79799.1"/>
    <property type="molecule type" value="Genomic_DNA"/>
</dbReference>
<name>B6GZ45_PENRW</name>
<evidence type="ECO:0000313" key="2">
    <source>
        <dbReference type="EMBL" id="CAP79799.1"/>
    </source>
</evidence>
<accession>B6GZ45</accession>
<dbReference type="HOGENOM" id="CLU_1998010_0_0_1"/>
<proteinExistence type="predicted"/>
<sequence length="125" mass="13906">VKKESHLCRRQRLLERFAINRGSLGLAGKSVELSVTRELGYMSLPVDLLENFSSDVWIPINRALASPTPSSSLSSRGFCSSATPVLSSSSPRMPYLSATPQSFARHPVQRSYIKQWPKCRLQEGL</sequence>
<protein>
    <submittedName>
        <fullName evidence="2">Uncharacterized protein</fullName>
    </submittedName>
</protein>
<feature type="region of interest" description="Disordered" evidence="1">
    <location>
        <begin position="66"/>
        <end position="92"/>
    </location>
</feature>
<dbReference type="VEuPathDB" id="FungiDB:PCH_Pc12g01720"/>
<feature type="compositionally biased region" description="Low complexity" evidence="1">
    <location>
        <begin position="66"/>
        <end position="90"/>
    </location>
</feature>
<evidence type="ECO:0000313" key="3">
    <source>
        <dbReference type="Proteomes" id="UP000000724"/>
    </source>
</evidence>
<organism evidence="2 3">
    <name type="scientific">Penicillium rubens (strain ATCC 28089 / DSM 1075 / NRRL 1951 / Wisconsin 54-1255)</name>
    <name type="common">Penicillium chrysogenum</name>
    <dbReference type="NCBI Taxonomy" id="500485"/>
    <lineage>
        <taxon>Eukaryota</taxon>
        <taxon>Fungi</taxon>
        <taxon>Dikarya</taxon>
        <taxon>Ascomycota</taxon>
        <taxon>Pezizomycotina</taxon>
        <taxon>Eurotiomycetes</taxon>
        <taxon>Eurotiomycetidae</taxon>
        <taxon>Eurotiales</taxon>
        <taxon>Aspergillaceae</taxon>
        <taxon>Penicillium</taxon>
        <taxon>Penicillium chrysogenum species complex</taxon>
    </lineage>
</organism>
<dbReference type="Proteomes" id="UP000000724">
    <property type="component" value="Contig Pc00c12"/>
</dbReference>
<gene>
    <name evidence="2" type="ORF">Pc12g01720</name>
    <name evidence="2" type="ORF">PCH_Pc12g01720</name>
</gene>